<feature type="transmembrane region" description="Helical" evidence="9">
    <location>
        <begin position="408"/>
        <end position="430"/>
    </location>
</feature>
<evidence type="ECO:0000256" key="1">
    <source>
        <dbReference type="ARBA" id="ARBA00004651"/>
    </source>
</evidence>
<evidence type="ECO:0000256" key="3">
    <source>
        <dbReference type="ARBA" id="ARBA00022448"/>
    </source>
</evidence>
<keyword evidence="5 9" id="KW-0812">Transmembrane</keyword>
<feature type="region of interest" description="Disordered" evidence="8">
    <location>
        <begin position="1"/>
        <end position="36"/>
    </location>
</feature>
<dbReference type="CDD" id="cd17320">
    <property type="entry name" value="MFS_MdfA_MDR_like"/>
    <property type="match status" value="1"/>
</dbReference>
<dbReference type="PROSITE" id="PS50850">
    <property type="entry name" value="MFS"/>
    <property type="match status" value="1"/>
</dbReference>
<dbReference type="PROSITE" id="PS00216">
    <property type="entry name" value="SUGAR_TRANSPORT_1"/>
    <property type="match status" value="1"/>
</dbReference>
<keyword evidence="7 9" id="KW-0472">Membrane</keyword>
<evidence type="ECO:0000313" key="12">
    <source>
        <dbReference type="Proteomes" id="UP001500058"/>
    </source>
</evidence>
<feature type="transmembrane region" description="Helical" evidence="9">
    <location>
        <begin position="200"/>
        <end position="220"/>
    </location>
</feature>
<evidence type="ECO:0000256" key="9">
    <source>
        <dbReference type="SAM" id="Phobius"/>
    </source>
</evidence>
<dbReference type="InterPro" id="IPR036259">
    <property type="entry name" value="MFS_trans_sf"/>
</dbReference>
<keyword evidence="3" id="KW-0813">Transport</keyword>
<feature type="transmembrane region" description="Helical" evidence="9">
    <location>
        <begin position="286"/>
        <end position="305"/>
    </location>
</feature>
<dbReference type="InterPro" id="IPR020846">
    <property type="entry name" value="MFS_dom"/>
</dbReference>
<feature type="transmembrane region" description="Helical" evidence="9">
    <location>
        <begin position="375"/>
        <end position="396"/>
    </location>
</feature>
<evidence type="ECO:0000256" key="7">
    <source>
        <dbReference type="ARBA" id="ARBA00023136"/>
    </source>
</evidence>
<feature type="transmembrane region" description="Helical" evidence="9">
    <location>
        <begin position="42"/>
        <end position="60"/>
    </location>
</feature>
<comment type="subcellular location">
    <subcellularLocation>
        <location evidence="1">Cell membrane</location>
        <topology evidence="1">Multi-pass membrane protein</topology>
    </subcellularLocation>
</comment>
<gene>
    <name evidence="11" type="ORF">GCM10010420_08540</name>
</gene>
<feature type="transmembrane region" description="Helical" evidence="9">
    <location>
        <begin position="113"/>
        <end position="132"/>
    </location>
</feature>
<dbReference type="SUPFAM" id="SSF103473">
    <property type="entry name" value="MFS general substrate transporter"/>
    <property type="match status" value="1"/>
</dbReference>
<dbReference type="InterPro" id="IPR011701">
    <property type="entry name" value="MFS"/>
</dbReference>
<dbReference type="NCBIfam" id="TIGR00710">
    <property type="entry name" value="efflux_Bcr_CflA"/>
    <property type="match status" value="1"/>
</dbReference>
<organism evidence="11 12">
    <name type="scientific">Streptomyces glaucosporus</name>
    <dbReference type="NCBI Taxonomy" id="284044"/>
    <lineage>
        <taxon>Bacteria</taxon>
        <taxon>Bacillati</taxon>
        <taxon>Actinomycetota</taxon>
        <taxon>Actinomycetes</taxon>
        <taxon>Kitasatosporales</taxon>
        <taxon>Streptomycetaceae</taxon>
        <taxon>Streptomyces</taxon>
    </lineage>
</organism>
<comment type="similarity">
    <text evidence="2">Belongs to the major facilitator superfamily. Bcr/CmlA family.</text>
</comment>
<dbReference type="Gene3D" id="1.20.1720.10">
    <property type="entry name" value="Multidrug resistance protein D"/>
    <property type="match status" value="1"/>
</dbReference>
<dbReference type="Pfam" id="PF07690">
    <property type="entry name" value="MFS_1"/>
    <property type="match status" value="1"/>
</dbReference>
<feature type="transmembrane region" description="Helical" evidence="9">
    <location>
        <begin position="138"/>
        <end position="158"/>
    </location>
</feature>
<dbReference type="InterPro" id="IPR005829">
    <property type="entry name" value="Sugar_transporter_CS"/>
</dbReference>
<proteinExistence type="inferred from homology"/>
<feature type="transmembrane region" description="Helical" evidence="9">
    <location>
        <begin position="249"/>
        <end position="274"/>
    </location>
</feature>
<evidence type="ECO:0000313" key="11">
    <source>
        <dbReference type="EMBL" id="GAA2387775.1"/>
    </source>
</evidence>
<evidence type="ECO:0000256" key="4">
    <source>
        <dbReference type="ARBA" id="ARBA00022475"/>
    </source>
</evidence>
<accession>A0ABN3HU27</accession>
<evidence type="ECO:0000256" key="8">
    <source>
        <dbReference type="SAM" id="MobiDB-lite"/>
    </source>
</evidence>
<dbReference type="RefSeq" id="WP_344629472.1">
    <property type="nucleotide sequence ID" value="NZ_BAAATJ010000003.1"/>
</dbReference>
<comment type="caution">
    <text evidence="11">The sequence shown here is derived from an EMBL/GenBank/DDBJ whole genome shotgun (WGS) entry which is preliminary data.</text>
</comment>
<keyword evidence="12" id="KW-1185">Reference proteome</keyword>
<dbReference type="PANTHER" id="PTHR23502:SF132">
    <property type="entry name" value="POLYAMINE TRANSPORTER 2-RELATED"/>
    <property type="match status" value="1"/>
</dbReference>
<feature type="transmembrane region" description="Helical" evidence="9">
    <location>
        <begin position="317"/>
        <end position="337"/>
    </location>
</feature>
<keyword evidence="4" id="KW-1003">Cell membrane</keyword>
<reference evidence="11 12" key="1">
    <citation type="journal article" date="2019" name="Int. J. Syst. Evol. Microbiol.">
        <title>The Global Catalogue of Microorganisms (GCM) 10K type strain sequencing project: providing services to taxonomists for standard genome sequencing and annotation.</title>
        <authorList>
            <consortium name="The Broad Institute Genomics Platform"/>
            <consortium name="The Broad Institute Genome Sequencing Center for Infectious Disease"/>
            <person name="Wu L."/>
            <person name="Ma J."/>
        </authorList>
    </citation>
    <scope>NUCLEOTIDE SEQUENCE [LARGE SCALE GENOMIC DNA]</scope>
    <source>
        <strain evidence="11 12">JCM 6921</strain>
    </source>
</reference>
<feature type="transmembrane region" description="Helical" evidence="9">
    <location>
        <begin position="343"/>
        <end position="363"/>
    </location>
</feature>
<evidence type="ECO:0000256" key="6">
    <source>
        <dbReference type="ARBA" id="ARBA00022989"/>
    </source>
</evidence>
<feature type="transmembrane region" description="Helical" evidence="9">
    <location>
        <begin position="80"/>
        <end position="101"/>
    </location>
</feature>
<keyword evidence="6 9" id="KW-1133">Transmembrane helix</keyword>
<evidence type="ECO:0000259" key="10">
    <source>
        <dbReference type="PROSITE" id="PS50850"/>
    </source>
</evidence>
<evidence type="ECO:0000256" key="2">
    <source>
        <dbReference type="ARBA" id="ARBA00006236"/>
    </source>
</evidence>
<feature type="transmembrane region" description="Helical" evidence="9">
    <location>
        <begin position="170"/>
        <end position="188"/>
    </location>
</feature>
<dbReference type="InterPro" id="IPR004812">
    <property type="entry name" value="Efflux_drug-R_Bcr/CmlA"/>
</dbReference>
<protein>
    <submittedName>
        <fullName evidence="11">Multidrug effflux MFS transporter</fullName>
    </submittedName>
</protein>
<sequence length="441" mass="45009">MSDPGPSPAAEARIPETTPGPHRPGPAAGPGGEARPAGGARAGLLITLILGSLTALPALSMDMYLPALPDIGAAYGSPAAQVQLTLTACLLGLAVGQVVAGPMSDQFGRRRPLLIGMAGYVLASVACALAPGVQSLTVFRLAQGLAGAAAIVIARAVVRDMFDGLAMARFFSTLMLISGLAPILAPVFGGQVLRFTDWRGVFLVLAAFGLVTTLVTARCLPETLEPGKRHSGGVPDALRTMRGLFADRVFTGYLLVGSFAFAALFAYVSASSFVVQEIYGASPQTFSLLFMVNSIGLVAFGQVNGKLLVGRVSLDRVIAAGLAVILLSAVALLLMTSGVFGRVGLVPVSAALFVLMSAMALVLPNASSQGLMRASHAAGSASALLGASQFLVGSLAPPLVGVAGEDTAVPMAVTQLGAVLLAIVSFAVFCRPGRRRGRTRM</sequence>
<dbReference type="Proteomes" id="UP001500058">
    <property type="component" value="Unassembled WGS sequence"/>
</dbReference>
<evidence type="ECO:0000256" key="5">
    <source>
        <dbReference type="ARBA" id="ARBA00022692"/>
    </source>
</evidence>
<feature type="domain" description="Major facilitator superfamily (MFS) profile" evidence="10">
    <location>
        <begin position="46"/>
        <end position="435"/>
    </location>
</feature>
<name>A0ABN3HU27_9ACTN</name>
<dbReference type="EMBL" id="BAAATJ010000003">
    <property type="protein sequence ID" value="GAA2387775.1"/>
    <property type="molecule type" value="Genomic_DNA"/>
</dbReference>
<dbReference type="PANTHER" id="PTHR23502">
    <property type="entry name" value="MAJOR FACILITATOR SUPERFAMILY"/>
    <property type="match status" value="1"/>
</dbReference>